<feature type="region of interest" description="Disordered" evidence="1">
    <location>
        <begin position="395"/>
        <end position="551"/>
    </location>
</feature>
<feature type="compositionally biased region" description="Polar residues" evidence="1">
    <location>
        <begin position="1"/>
        <end position="12"/>
    </location>
</feature>
<dbReference type="InterPro" id="IPR015655">
    <property type="entry name" value="PP2C"/>
</dbReference>
<feature type="compositionally biased region" description="Low complexity" evidence="1">
    <location>
        <begin position="464"/>
        <end position="474"/>
    </location>
</feature>
<dbReference type="InterPro" id="IPR001932">
    <property type="entry name" value="PPM-type_phosphatase-like_dom"/>
</dbReference>
<feature type="region of interest" description="Disordered" evidence="1">
    <location>
        <begin position="608"/>
        <end position="743"/>
    </location>
</feature>
<feature type="region of interest" description="Disordered" evidence="1">
    <location>
        <begin position="1142"/>
        <end position="1238"/>
    </location>
</feature>
<feature type="compositionally biased region" description="Gly residues" evidence="1">
    <location>
        <begin position="626"/>
        <end position="637"/>
    </location>
</feature>
<dbReference type="Pfam" id="PF00481">
    <property type="entry name" value="PP2C"/>
    <property type="match status" value="1"/>
</dbReference>
<dbReference type="PANTHER" id="PTHR13832:SF827">
    <property type="entry name" value="PROTEIN PHOSPHATASE 1L"/>
    <property type="match status" value="1"/>
</dbReference>
<feature type="compositionally biased region" description="Basic and acidic residues" evidence="1">
    <location>
        <begin position="433"/>
        <end position="462"/>
    </location>
</feature>
<feature type="compositionally biased region" description="Low complexity" evidence="1">
    <location>
        <begin position="244"/>
        <end position="254"/>
    </location>
</feature>
<dbReference type="InterPro" id="IPR036457">
    <property type="entry name" value="PPM-type-like_dom_sf"/>
</dbReference>
<feature type="compositionally biased region" description="Low complexity" evidence="1">
    <location>
        <begin position="106"/>
        <end position="118"/>
    </location>
</feature>
<feature type="compositionally biased region" description="Polar residues" evidence="1">
    <location>
        <begin position="395"/>
        <end position="408"/>
    </location>
</feature>
<evidence type="ECO:0000256" key="1">
    <source>
        <dbReference type="SAM" id="MobiDB-lite"/>
    </source>
</evidence>
<evidence type="ECO:0000259" key="2">
    <source>
        <dbReference type="PROSITE" id="PS51746"/>
    </source>
</evidence>
<feature type="region of interest" description="Disordered" evidence="1">
    <location>
        <begin position="928"/>
        <end position="1002"/>
    </location>
</feature>
<reference evidence="3" key="1">
    <citation type="submission" date="2021-01" db="EMBL/GenBank/DDBJ databases">
        <authorList>
            <person name="Corre E."/>
            <person name="Pelletier E."/>
            <person name="Niang G."/>
            <person name="Scheremetjew M."/>
            <person name="Finn R."/>
            <person name="Kale V."/>
            <person name="Holt S."/>
            <person name="Cochrane G."/>
            <person name="Meng A."/>
            <person name="Brown T."/>
            <person name="Cohen L."/>
        </authorList>
    </citation>
    <scope>NUCLEOTIDE SEQUENCE</scope>
    <source>
        <strain evidence="3">10249 10 AB</strain>
    </source>
</reference>
<dbReference type="SMART" id="SM00332">
    <property type="entry name" value="PP2Cc"/>
    <property type="match status" value="1"/>
</dbReference>
<feature type="compositionally biased region" description="Low complexity" evidence="1">
    <location>
        <begin position="667"/>
        <end position="681"/>
    </location>
</feature>
<feature type="compositionally biased region" description="Polar residues" evidence="1">
    <location>
        <begin position="481"/>
        <end position="500"/>
    </location>
</feature>
<feature type="compositionally biased region" description="Low complexity" evidence="1">
    <location>
        <begin position="942"/>
        <end position="954"/>
    </location>
</feature>
<dbReference type="GO" id="GO:0004722">
    <property type="term" value="F:protein serine/threonine phosphatase activity"/>
    <property type="evidence" value="ECO:0007669"/>
    <property type="project" value="InterPro"/>
</dbReference>
<dbReference type="PROSITE" id="PS51746">
    <property type="entry name" value="PPM_2"/>
    <property type="match status" value="1"/>
</dbReference>
<feature type="compositionally biased region" description="Low complexity" evidence="1">
    <location>
        <begin position="1195"/>
        <end position="1207"/>
    </location>
</feature>
<feature type="compositionally biased region" description="Low complexity" evidence="1">
    <location>
        <begin position="29"/>
        <end position="42"/>
    </location>
</feature>
<feature type="compositionally biased region" description="Basic residues" evidence="1">
    <location>
        <begin position="932"/>
        <end position="941"/>
    </location>
</feature>
<feature type="region of interest" description="Disordered" evidence="1">
    <location>
        <begin position="781"/>
        <end position="835"/>
    </location>
</feature>
<feature type="compositionally biased region" description="Acidic residues" evidence="1">
    <location>
        <begin position="695"/>
        <end position="705"/>
    </location>
</feature>
<feature type="region of interest" description="Disordered" evidence="1">
    <location>
        <begin position="165"/>
        <end position="269"/>
    </location>
</feature>
<feature type="domain" description="PPM-type phosphatase" evidence="2">
    <location>
        <begin position="871"/>
        <end position="1292"/>
    </location>
</feature>
<feature type="region of interest" description="Disordered" evidence="1">
    <location>
        <begin position="97"/>
        <end position="127"/>
    </location>
</feature>
<feature type="compositionally biased region" description="Basic and acidic residues" evidence="1">
    <location>
        <begin position="638"/>
        <end position="649"/>
    </location>
</feature>
<feature type="compositionally biased region" description="Low complexity" evidence="1">
    <location>
        <begin position="515"/>
        <end position="538"/>
    </location>
</feature>
<sequence length="1297" mass="139925">MVATDTSATINSGGDKDNEISATERPTLGIDISNDINISINGDNDDSPYAIASQEPTSAQEKKDCSTSDIGNDSKLAVATTTFGSLPFSIAATVSDAKQPAENDNDNCNYNDNNTNDNNSRDADGNNAGRETIVVAAAAAANSSSTPLMAFSEEESVAELGAVNRDGVGMEEGGCSDSNVSDKKHKKREKHHKELDEQEGGSISTPSPNLLQRQQHQQQQQQQQQRDEHNSTNNSDVNSAGMCTNPSSPHTSSLPTPPQHFTHAPTSLPTFNEPRACMWTSSHAANAPSEDRSASLVNVILQPLPHRNFDSETQIQDNFNNGEYRSLIRLNLWSVIDGHGGGCVATYASEVLLPHIAASISRAMGCAIVSRGVCLVNGQLRDANALDLDGLIKSTASDRSQSNPNSIHYRSPYEATANMSNTDFSDKEEDDDHATKPKVVEVKQRKRQRAPEHQDPHEDHKQQQQHNNSNSQSHGCGVPSPASTTPSQHASPSSLPQQRVQLRRLSADDTRGEPSSSINRSESSVKTSVKTSASVGVARDGAPAGTHSPQEQSAIIKAITQSFLSVDEGWINSIDPVATHQTSCQSNGRWNSGACALTVMSVQRLEWTSVPSSSERENNGDEYDGGGDGGVGVGDGGDGGHDTSQNKDAARRRRIDHNENRALKMASSLSTVSSTSSLTTTYDRIRNNASGLESEITETEEEEDDHSDRDSGDKPKKSRWRNNPHHSDRKDATNVPKQSLISAPGGFPCHCYRSYDAMLYTAHVGDCRSVMLGSAPPRTINVRGSASSTKSSAASSASPIGTGGPGNQTDDESSHHSSDETECLSSSDHDADSSDDEDIMMELEDRRKRRQNNPHLDGATAVTKSTVAAGSTGSASAPYMTLMRGRQPARPRRSRRRRYEDLGMAAPYIALPPLESFRSIEIEIDPDYDKNQRRRHRHRNHNSSSKSNKSSNDDNNNDTINNGNGLGGSGNKGDQSEVSSSSSSSPSSQDSREFPPAIILPPNVRPIDLTTDHSAYNPAEVTAVLRRCNNAPRAISAGLGGGIKRVAGSLAVTRALGDAYLKTPRLSFFPYKTHTPYITARPEVNCRPLVKGGDKVLMLATDGVWERAGGEDVLRWVRTFYSERLAEAERRKNIGRLNKIENKHLRRHSSSDEGDVSGDNASNATATNNSMSDNDSVDLQHGARKTETPQIDINTAGAAAATVTTEANGSKKREALAPPTAATAAKRRKLTRRATPFGSRRNSTVADVIVRRVLNKVRRARNISSLRALMSLPPGRARRSKHDDITVCVVDLSAFIS</sequence>
<feature type="compositionally biased region" description="Polar residues" evidence="1">
    <location>
        <begin position="231"/>
        <end position="242"/>
    </location>
</feature>
<dbReference type="PANTHER" id="PTHR13832">
    <property type="entry name" value="PROTEIN PHOSPHATASE 2C"/>
    <property type="match status" value="1"/>
</dbReference>
<feature type="region of interest" description="Disordered" evidence="1">
    <location>
        <begin position="1"/>
        <end position="71"/>
    </location>
</feature>
<feature type="compositionally biased region" description="Low complexity" evidence="1">
    <location>
        <begin position="972"/>
        <end position="989"/>
    </location>
</feature>
<proteinExistence type="predicted"/>
<dbReference type="Gene3D" id="3.60.40.10">
    <property type="entry name" value="PPM-type phosphatase domain"/>
    <property type="match status" value="2"/>
</dbReference>
<protein>
    <recommendedName>
        <fullName evidence="2">PPM-type phosphatase domain-containing protein</fullName>
    </recommendedName>
</protein>
<feature type="region of interest" description="Disordered" evidence="1">
    <location>
        <begin position="848"/>
        <end position="900"/>
    </location>
</feature>
<feature type="compositionally biased region" description="Low complexity" evidence="1">
    <location>
        <begin position="785"/>
        <end position="798"/>
    </location>
</feature>
<feature type="compositionally biased region" description="Polar residues" evidence="1">
    <location>
        <begin position="201"/>
        <end position="211"/>
    </location>
</feature>
<feature type="compositionally biased region" description="Basic residues" evidence="1">
    <location>
        <begin position="887"/>
        <end position="897"/>
    </location>
</feature>
<evidence type="ECO:0000313" key="3">
    <source>
        <dbReference type="EMBL" id="CAE0720996.1"/>
    </source>
</evidence>
<gene>
    <name evidence="3" type="ORF">PAUS00366_LOCUS13750</name>
</gene>
<name>A0A7S4AMW9_9STRA</name>
<dbReference type="SUPFAM" id="SSF81606">
    <property type="entry name" value="PP2C-like"/>
    <property type="match status" value="1"/>
</dbReference>
<feature type="compositionally biased region" description="Low complexity" evidence="1">
    <location>
        <begin position="1159"/>
        <end position="1174"/>
    </location>
</feature>
<feature type="compositionally biased region" description="Low complexity" evidence="1">
    <location>
        <begin position="212"/>
        <end position="224"/>
    </location>
</feature>
<dbReference type="EMBL" id="HBIX01019384">
    <property type="protein sequence ID" value="CAE0720996.1"/>
    <property type="molecule type" value="Transcribed_RNA"/>
</dbReference>
<accession>A0A7S4AMW9</accession>
<feature type="compositionally biased region" description="Low complexity" evidence="1">
    <location>
        <begin position="865"/>
        <end position="877"/>
    </location>
</feature>
<organism evidence="3">
    <name type="scientific">Pseudo-nitzschia australis</name>
    <dbReference type="NCBI Taxonomy" id="44445"/>
    <lineage>
        <taxon>Eukaryota</taxon>
        <taxon>Sar</taxon>
        <taxon>Stramenopiles</taxon>
        <taxon>Ochrophyta</taxon>
        <taxon>Bacillariophyta</taxon>
        <taxon>Bacillariophyceae</taxon>
        <taxon>Bacillariophycidae</taxon>
        <taxon>Bacillariales</taxon>
        <taxon>Bacillariaceae</taxon>
        <taxon>Pseudo-nitzschia</taxon>
    </lineage>
</organism>
<feature type="compositionally biased region" description="Basic and acidic residues" evidence="1">
    <location>
        <begin position="706"/>
        <end position="715"/>
    </location>
</feature>